<evidence type="ECO:0000256" key="14">
    <source>
        <dbReference type="ARBA" id="ARBA00023288"/>
    </source>
</evidence>
<sequence length="900" mass="104076">MPTARIFILLLMTVGVLSINDSFRLPDVFRPEHYELRILTHINGPDHLRFEGQVKIKFNVNGHINNITLHSKNLTIDETQIIVTSRYGNNCIVKSEFDEDKEFFILQLCELLQDDEHYELIIPFEGFLNNNQSGYYWSSFNNTKTNETNYLAVTQFSPTLARLAFPCFDEPHLKATFNITLGYHKSYIGQSNTPIIKCEKHATLDDYIWCQHEPLFRTSTYLVAYAVHNLTSSDKQTSDTDNNVTFTSWLQPEVVKDGHFLANFAPNVIVFLENLFKFSFPLRKVDQLAVPTHKFSAMENWGLVTFKQSRFTHNDDEETLENKESKASTVGHEYAHQWFGNLITMSWWNDLWLKEGPSTYFGYASLDALLPDWGSGERYIANDLATFFRQDAINSSIAISRDVDNPDSILNQFSEYVYKKGSLTVRMLHKLLGEDVFFSGIRSYVRRHAYSNVSQSDLWQSMQEAVDANGSFENLRIGSVMDTWTKQAGYPLVSVIRDYTTGRVSVNQTRFWLPDEVQDYPEQCWSIPLTFVAQHQANFEETQPQFWLDCPNSDRNITLLKKPAADEWIMLNPQVNTIYRVNYDLKNWRVIIQTLNSTESFNDIHVLNRAQLMDDLMALAWSNLQSYELAFSILEYLPHEDQYVPWKRILDVLGKHGDLLHESQTPIFKVFMQKLIAPLYERCPTLSSINKATTSMQEVALCRLAYAQACRYGMANCISEALKLTIEEVPANYRDIVNSASIEYGDEQQFQIMRQRFQNSTIEPILDMWARGLGCTRNFTLLEPLLDYLLKEADKTTTAYYIQVVSSALSRKHVALETTNHIFQHAGILNDKFSAKNIKSLLTLIIEKGLIAPGDNKLMQLMTYKKFEEPVKTAHNLINVNEVWRKQRSDEFTRVLIKYI</sequence>
<proteinExistence type="inferred from homology"/>
<dbReference type="InterPro" id="IPR027268">
    <property type="entry name" value="Peptidase_M4/M1_CTD_sf"/>
</dbReference>
<dbReference type="GO" id="GO:0098552">
    <property type="term" value="C:side of membrane"/>
    <property type="evidence" value="ECO:0007669"/>
    <property type="project" value="UniProtKB-KW"/>
</dbReference>
<accession>A0A6P8X9Z7</accession>
<feature type="signal peptide" evidence="19">
    <location>
        <begin position="1"/>
        <end position="18"/>
    </location>
</feature>
<protein>
    <recommendedName>
        <fullName evidence="18">Aminopeptidase</fullName>
        <ecNumber evidence="18">3.4.11.-</ecNumber>
    </recommendedName>
</protein>
<feature type="site" description="Transition state stabilizer" evidence="17">
    <location>
        <position position="418"/>
    </location>
</feature>
<name>A0A6P8X9Z7_DROAB</name>
<evidence type="ECO:0000256" key="6">
    <source>
        <dbReference type="ARBA" id="ARBA00022670"/>
    </source>
</evidence>
<dbReference type="FunFam" id="1.10.390.10:FF:000013">
    <property type="entry name" value="Aminopeptidase N"/>
    <property type="match status" value="1"/>
</dbReference>
<keyword evidence="13" id="KW-0325">Glycoprotein</keyword>
<dbReference type="InterPro" id="IPR034016">
    <property type="entry name" value="M1_APN-typ"/>
</dbReference>
<dbReference type="RefSeq" id="XP_051861310.1">
    <property type="nucleotide sequence ID" value="XM_052005350.1"/>
</dbReference>
<dbReference type="GO" id="GO:0042277">
    <property type="term" value="F:peptide binding"/>
    <property type="evidence" value="ECO:0007669"/>
    <property type="project" value="TreeGrafter"/>
</dbReference>
<dbReference type="PANTHER" id="PTHR11533:SF253">
    <property type="entry name" value="AMINOPEPTIDASE-RELATED"/>
    <property type="match status" value="1"/>
</dbReference>
<keyword evidence="3 18" id="KW-0031">Aminopeptidase</keyword>
<evidence type="ECO:0000256" key="5">
    <source>
        <dbReference type="ARBA" id="ARBA00022622"/>
    </source>
</evidence>
<keyword evidence="5" id="KW-0336">GPI-anchor</keyword>
<dbReference type="GO" id="GO:0005737">
    <property type="term" value="C:cytoplasm"/>
    <property type="evidence" value="ECO:0007669"/>
    <property type="project" value="TreeGrafter"/>
</dbReference>
<keyword evidence="23" id="KW-1185">Reference proteome</keyword>
<evidence type="ECO:0000259" key="20">
    <source>
        <dbReference type="Pfam" id="PF01433"/>
    </source>
</evidence>
<feature type="active site" description="Proton acceptor" evidence="15">
    <location>
        <position position="333"/>
    </location>
</feature>
<comment type="similarity">
    <text evidence="2 18">Belongs to the peptidase M1 family.</text>
</comment>
<dbReference type="Gene3D" id="1.25.50.20">
    <property type="match status" value="1"/>
</dbReference>
<evidence type="ECO:0000256" key="8">
    <source>
        <dbReference type="ARBA" id="ARBA00022729"/>
    </source>
</evidence>
<evidence type="ECO:0000256" key="17">
    <source>
        <dbReference type="PIRSR" id="PIRSR634016-4"/>
    </source>
</evidence>
<keyword evidence="9 18" id="KW-0378">Hydrolase</keyword>
<keyword evidence="4" id="KW-1003">Cell membrane</keyword>
<gene>
    <name evidence="24 25" type="primary">LOC117571049</name>
</gene>
<reference evidence="24 25" key="1">
    <citation type="submission" date="2025-04" db="UniProtKB">
        <authorList>
            <consortium name="RefSeq"/>
        </authorList>
    </citation>
    <scope>IDENTIFICATION</scope>
    <source>
        <strain evidence="24 25">15112-1751.03</strain>
        <tissue evidence="24 25">Whole Adult</tissue>
    </source>
</reference>
<evidence type="ECO:0000256" key="9">
    <source>
        <dbReference type="ARBA" id="ARBA00022801"/>
    </source>
</evidence>
<dbReference type="Pfam" id="PF11838">
    <property type="entry name" value="ERAP1_C"/>
    <property type="match status" value="1"/>
</dbReference>
<evidence type="ECO:0000313" key="24">
    <source>
        <dbReference type="RefSeq" id="XP_034108908.1"/>
    </source>
</evidence>
<feature type="binding site" evidence="16">
    <location>
        <position position="336"/>
    </location>
    <ligand>
        <name>Zn(2+)</name>
        <dbReference type="ChEBI" id="CHEBI:29105"/>
        <note>catalytic</note>
    </ligand>
</feature>
<feature type="domain" description="ERAP1-like C-terminal" evidence="21">
    <location>
        <begin position="568"/>
        <end position="844"/>
    </location>
</feature>
<dbReference type="OrthoDB" id="7881787at2759"/>
<evidence type="ECO:0000256" key="3">
    <source>
        <dbReference type="ARBA" id="ARBA00022438"/>
    </source>
</evidence>
<evidence type="ECO:0000313" key="23">
    <source>
        <dbReference type="Proteomes" id="UP000515160"/>
    </source>
</evidence>
<evidence type="ECO:0000313" key="25">
    <source>
        <dbReference type="RefSeq" id="XP_051861310.1"/>
    </source>
</evidence>
<evidence type="ECO:0000256" key="2">
    <source>
        <dbReference type="ARBA" id="ARBA00010136"/>
    </source>
</evidence>
<dbReference type="SUPFAM" id="SSF55486">
    <property type="entry name" value="Metalloproteases ('zincins'), catalytic domain"/>
    <property type="match status" value="1"/>
</dbReference>
<evidence type="ECO:0000256" key="1">
    <source>
        <dbReference type="ARBA" id="ARBA00004609"/>
    </source>
</evidence>
<evidence type="ECO:0000256" key="19">
    <source>
        <dbReference type="SAM" id="SignalP"/>
    </source>
</evidence>
<keyword evidence="11 18" id="KW-0482">Metalloprotease</keyword>
<evidence type="ECO:0000256" key="12">
    <source>
        <dbReference type="ARBA" id="ARBA00023136"/>
    </source>
</evidence>
<keyword evidence="7 16" id="KW-0479">Metal-binding</keyword>
<dbReference type="Pfam" id="PF01433">
    <property type="entry name" value="Peptidase_M1"/>
    <property type="match status" value="1"/>
</dbReference>
<keyword evidence="6 18" id="KW-0645">Protease</keyword>
<feature type="binding site" evidence="16">
    <location>
        <position position="355"/>
    </location>
    <ligand>
        <name>Zn(2+)</name>
        <dbReference type="ChEBI" id="CHEBI:29105"/>
        <note>catalytic</note>
    </ligand>
</feature>
<dbReference type="GO" id="GO:0008270">
    <property type="term" value="F:zinc ion binding"/>
    <property type="evidence" value="ECO:0007669"/>
    <property type="project" value="UniProtKB-UniRule"/>
</dbReference>
<evidence type="ECO:0000256" key="15">
    <source>
        <dbReference type="PIRSR" id="PIRSR634016-1"/>
    </source>
</evidence>
<dbReference type="Proteomes" id="UP000515160">
    <property type="component" value="Chromosome 3"/>
</dbReference>
<evidence type="ECO:0000256" key="7">
    <source>
        <dbReference type="ARBA" id="ARBA00022723"/>
    </source>
</evidence>
<keyword evidence="10 16" id="KW-0862">Zinc</keyword>
<evidence type="ECO:0000256" key="11">
    <source>
        <dbReference type="ARBA" id="ARBA00023049"/>
    </source>
</evidence>
<evidence type="ECO:0000256" key="4">
    <source>
        <dbReference type="ARBA" id="ARBA00022475"/>
    </source>
</evidence>
<feature type="binding site" evidence="16">
    <location>
        <position position="332"/>
    </location>
    <ligand>
        <name>Zn(2+)</name>
        <dbReference type="ChEBI" id="CHEBI:29105"/>
        <note>catalytic</note>
    </ligand>
</feature>
<keyword evidence="14" id="KW-0449">Lipoprotein</keyword>
<dbReference type="InterPro" id="IPR050344">
    <property type="entry name" value="Peptidase_M1_aminopeptidases"/>
</dbReference>
<dbReference type="CDD" id="cd09601">
    <property type="entry name" value="M1_APN-Q_like"/>
    <property type="match status" value="1"/>
</dbReference>
<dbReference type="Gene3D" id="2.60.40.1730">
    <property type="entry name" value="tricorn interacting facor f3 domain"/>
    <property type="match status" value="1"/>
</dbReference>
<feature type="domain" description="Peptidase M1 membrane alanine aminopeptidase" evidence="20">
    <location>
        <begin position="263"/>
        <end position="484"/>
    </location>
</feature>
<dbReference type="InterPro" id="IPR042097">
    <property type="entry name" value="Aminopeptidase_N-like_N_sf"/>
</dbReference>
<evidence type="ECO:0000256" key="16">
    <source>
        <dbReference type="PIRSR" id="PIRSR634016-3"/>
    </source>
</evidence>
<dbReference type="Gene3D" id="2.60.40.1910">
    <property type="match status" value="1"/>
</dbReference>
<evidence type="ECO:0000256" key="13">
    <source>
        <dbReference type="ARBA" id="ARBA00023180"/>
    </source>
</evidence>
<keyword evidence="12" id="KW-0472">Membrane</keyword>
<evidence type="ECO:0000256" key="18">
    <source>
        <dbReference type="RuleBase" id="RU364040"/>
    </source>
</evidence>
<keyword evidence="8 19" id="KW-0732">Signal</keyword>
<dbReference type="GO" id="GO:0006508">
    <property type="term" value="P:proteolysis"/>
    <property type="evidence" value="ECO:0007669"/>
    <property type="project" value="UniProtKB-KW"/>
</dbReference>
<dbReference type="GeneID" id="117571049"/>
<dbReference type="InterPro" id="IPR045357">
    <property type="entry name" value="Aminopeptidase_N-like_N"/>
</dbReference>
<comment type="subcellular location">
    <subcellularLocation>
        <location evidence="1">Cell membrane</location>
        <topology evidence="1">Lipid-anchor</topology>
        <topology evidence="1">GPI-anchor</topology>
    </subcellularLocation>
</comment>
<dbReference type="GO" id="GO:0070006">
    <property type="term" value="F:metalloaminopeptidase activity"/>
    <property type="evidence" value="ECO:0007669"/>
    <property type="project" value="TreeGrafter"/>
</dbReference>
<dbReference type="Gene3D" id="1.10.390.10">
    <property type="entry name" value="Neutral Protease Domain 2"/>
    <property type="match status" value="1"/>
</dbReference>
<dbReference type="Pfam" id="PF17900">
    <property type="entry name" value="Peptidase_M1_N"/>
    <property type="match status" value="1"/>
</dbReference>
<evidence type="ECO:0000256" key="10">
    <source>
        <dbReference type="ARBA" id="ARBA00022833"/>
    </source>
</evidence>
<dbReference type="InterPro" id="IPR014782">
    <property type="entry name" value="Peptidase_M1_dom"/>
</dbReference>
<dbReference type="GO" id="GO:0005615">
    <property type="term" value="C:extracellular space"/>
    <property type="evidence" value="ECO:0007669"/>
    <property type="project" value="TreeGrafter"/>
</dbReference>
<dbReference type="EC" id="3.4.11.-" evidence="18"/>
<dbReference type="PANTHER" id="PTHR11533">
    <property type="entry name" value="PROTEASE M1 ZINC METALLOPROTEASE"/>
    <property type="match status" value="1"/>
</dbReference>
<dbReference type="SUPFAM" id="SSF63737">
    <property type="entry name" value="Leukotriene A4 hydrolase N-terminal domain"/>
    <property type="match status" value="1"/>
</dbReference>
<dbReference type="FunFam" id="2.60.40.1910:FF:000008">
    <property type="entry name" value="Aminopeptidase"/>
    <property type="match status" value="1"/>
</dbReference>
<dbReference type="GO" id="GO:0005886">
    <property type="term" value="C:plasma membrane"/>
    <property type="evidence" value="ECO:0007669"/>
    <property type="project" value="UniProtKB-SubCell"/>
</dbReference>
<dbReference type="RefSeq" id="XP_034108908.1">
    <property type="nucleotide sequence ID" value="XM_034253017.2"/>
</dbReference>
<dbReference type="PRINTS" id="PR00756">
    <property type="entry name" value="ALADIPTASE"/>
</dbReference>
<dbReference type="InterPro" id="IPR024571">
    <property type="entry name" value="ERAP1-like_C_dom"/>
</dbReference>
<dbReference type="InterPro" id="IPR001930">
    <property type="entry name" value="Peptidase_M1"/>
</dbReference>
<evidence type="ECO:0000259" key="22">
    <source>
        <dbReference type="Pfam" id="PF17900"/>
    </source>
</evidence>
<feature type="chain" id="PRO_5044654700" description="Aminopeptidase" evidence="19">
    <location>
        <begin position="19"/>
        <end position="900"/>
    </location>
</feature>
<comment type="cofactor">
    <cofactor evidence="16 18">
        <name>Zn(2+)</name>
        <dbReference type="ChEBI" id="CHEBI:29105"/>
    </cofactor>
    <text evidence="16 18">Binds 1 zinc ion per subunit.</text>
</comment>
<evidence type="ECO:0000259" key="21">
    <source>
        <dbReference type="Pfam" id="PF11838"/>
    </source>
</evidence>
<organism evidence="23 24">
    <name type="scientific">Drosophila albomicans</name>
    <name type="common">Fruit fly</name>
    <dbReference type="NCBI Taxonomy" id="7291"/>
    <lineage>
        <taxon>Eukaryota</taxon>
        <taxon>Metazoa</taxon>
        <taxon>Ecdysozoa</taxon>
        <taxon>Arthropoda</taxon>
        <taxon>Hexapoda</taxon>
        <taxon>Insecta</taxon>
        <taxon>Pterygota</taxon>
        <taxon>Neoptera</taxon>
        <taxon>Endopterygota</taxon>
        <taxon>Diptera</taxon>
        <taxon>Brachycera</taxon>
        <taxon>Muscomorpha</taxon>
        <taxon>Ephydroidea</taxon>
        <taxon>Drosophilidae</taxon>
        <taxon>Drosophila</taxon>
    </lineage>
</organism>
<feature type="domain" description="Aminopeptidase N-like N-terminal" evidence="22">
    <location>
        <begin position="31"/>
        <end position="222"/>
    </location>
</feature>
<dbReference type="AlphaFoldDB" id="A0A6P8X9Z7"/>
<dbReference type="GO" id="GO:0043171">
    <property type="term" value="P:peptide catabolic process"/>
    <property type="evidence" value="ECO:0007669"/>
    <property type="project" value="TreeGrafter"/>
</dbReference>